<dbReference type="EMBL" id="BQNB010016609">
    <property type="protein sequence ID" value="GJT53690.1"/>
    <property type="molecule type" value="Genomic_DNA"/>
</dbReference>
<protein>
    <submittedName>
        <fullName evidence="1">Uncharacterized protein</fullName>
    </submittedName>
</protein>
<proteinExistence type="predicted"/>
<dbReference type="Proteomes" id="UP001151760">
    <property type="component" value="Unassembled WGS sequence"/>
</dbReference>
<evidence type="ECO:0000313" key="1">
    <source>
        <dbReference type="EMBL" id="GJT53690.1"/>
    </source>
</evidence>
<evidence type="ECO:0000313" key="2">
    <source>
        <dbReference type="Proteomes" id="UP001151760"/>
    </source>
</evidence>
<accession>A0ABQ5ERW0</accession>
<comment type="caution">
    <text evidence="1">The sequence shown here is derived from an EMBL/GenBank/DDBJ whole genome shotgun (WGS) entry which is preliminary data.</text>
</comment>
<reference evidence="1" key="2">
    <citation type="submission" date="2022-01" db="EMBL/GenBank/DDBJ databases">
        <authorList>
            <person name="Yamashiro T."/>
            <person name="Shiraishi A."/>
            <person name="Satake H."/>
            <person name="Nakayama K."/>
        </authorList>
    </citation>
    <scope>NUCLEOTIDE SEQUENCE</scope>
</reference>
<keyword evidence="2" id="KW-1185">Reference proteome</keyword>
<reference evidence="1" key="1">
    <citation type="journal article" date="2022" name="Int. J. Mol. Sci.">
        <title>Draft Genome of Tanacetum Coccineum: Genomic Comparison of Closely Related Tanacetum-Family Plants.</title>
        <authorList>
            <person name="Yamashiro T."/>
            <person name="Shiraishi A."/>
            <person name="Nakayama K."/>
            <person name="Satake H."/>
        </authorList>
    </citation>
    <scope>NUCLEOTIDE SEQUENCE</scope>
</reference>
<organism evidence="1 2">
    <name type="scientific">Tanacetum coccineum</name>
    <dbReference type="NCBI Taxonomy" id="301880"/>
    <lineage>
        <taxon>Eukaryota</taxon>
        <taxon>Viridiplantae</taxon>
        <taxon>Streptophyta</taxon>
        <taxon>Embryophyta</taxon>
        <taxon>Tracheophyta</taxon>
        <taxon>Spermatophyta</taxon>
        <taxon>Magnoliopsida</taxon>
        <taxon>eudicotyledons</taxon>
        <taxon>Gunneridae</taxon>
        <taxon>Pentapetalae</taxon>
        <taxon>asterids</taxon>
        <taxon>campanulids</taxon>
        <taxon>Asterales</taxon>
        <taxon>Asteraceae</taxon>
        <taxon>Asteroideae</taxon>
        <taxon>Anthemideae</taxon>
        <taxon>Anthemidinae</taxon>
        <taxon>Tanacetum</taxon>
    </lineage>
</organism>
<name>A0ABQ5ERW0_9ASTR</name>
<sequence>MVVSYVQNSEGADVCSIDKIVVEVEEPAVQRISMYKNVLEEEFDAWLEDHYPKHVASMKAHEDRMKLQALEDIEWDKEFGMILDKVVEVKSDESADVVSVLTEDILSNPIADDEAESFECDMDCIKETKIDSKLILKHESDYLKLCRAKNKTPFLLFDESSDEDI</sequence>
<gene>
    <name evidence="1" type="ORF">Tco_0988744</name>
</gene>